<dbReference type="EMBL" id="KE747843">
    <property type="protein sequence ID" value="RMZ73813.1"/>
    <property type="molecule type" value="Genomic_DNA"/>
</dbReference>
<evidence type="ECO:0000313" key="2">
    <source>
        <dbReference type="Proteomes" id="UP000265663"/>
    </source>
</evidence>
<evidence type="ECO:0000313" key="1">
    <source>
        <dbReference type="EMBL" id="RMZ73813.1"/>
    </source>
</evidence>
<dbReference type="AlphaFoldDB" id="A0A3M7MH37"/>
<dbReference type="OrthoDB" id="10487155at2759"/>
<dbReference type="Proteomes" id="UP000265663">
    <property type="component" value="Unassembled WGS sequence"/>
</dbReference>
<proteinExistence type="predicted"/>
<protein>
    <submittedName>
        <fullName evidence="1">Uncharacterized protein</fullName>
    </submittedName>
</protein>
<reference evidence="1 2" key="1">
    <citation type="journal article" date="2014" name="PLoS ONE">
        <title>De novo Genome Assembly of the Fungal Plant Pathogen Pyrenophora semeniperda.</title>
        <authorList>
            <person name="Soliai M.M."/>
            <person name="Meyer S.E."/>
            <person name="Udall J.A."/>
            <person name="Elzinga D.E."/>
            <person name="Hermansen R.A."/>
            <person name="Bodily P.M."/>
            <person name="Hart A.A."/>
            <person name="Coleman C.E."/>
        </authorList>
    </citation>
    <scope>NUCLEOTIDE SEQUENCE [LARGE SCALE GENOMIC DNA]</scope>
    <source>
        <strain evidence="1 2">CCB06</strain>
        <tissue evidence="1">Mycelium</tissue>
    </source>
</reference>
<sequence length="67" mass="7019">MGRSTLAVGRSILARSSDQFTGGGHGSPVLLIRFGRWAALLRCANTRSSLAGLDAEQDCNDAHSSSD</sequence>
<keyword evidence="2" id="KW-1185">Reference proteome</keyword>
<name>A0A3M7MH37_9PLEO</name>
<organism evidence="1 2">
    <name type="scientific">Pyrenophora seminiperda CCB06</name>
    <dbReference type="NCBI Taxonomy" id="1302712"/>
    <lineage>
        <taxon>Eukaryota</taxon>
        <taxon>Fungi</taxon>
        <taxon>Dikarya</taxon>
        <taxon>Ascomycota</taxon>
        <taxon>Pezizomycotina</taxon>
        <taxon>Dothideomycetes</taxon>
        <taxon>Pleosporomycetidae</taxon>
        <taxon>Pleosporales</taxon>
        <taxon>Pleosporineae</taxon>
        <taxon>Pleosporaceae</taxon>
        <taxon>Pyrenophora</taxon>
    </lineage>
</organism>
<accession>A0A3M7MH37</accession>
<gene>
    <name evidence="1" type="ORF">GMOD_00004609</name>
</gene>